<protein>
    <recommendedName>
        <fullName evidence="2">Photosystem II Psb31 protein domain-containing protein</fullName>
    </recommendedName>
</protein>
<keyword evidence="1" id="KW-0732">Signal</keyword>
<feature type="signal peptide" evidence="1">
    <location>
        <begin position="1"/>
        <end position="17"/>
    </location>
</feature>
<evidence type="ECO:0000313" key="3">
    <source>
        <dbReference type="EMBL" id="CAE2269134.1"/>
    </source>
</evidence>
<organism evidence="3">
    <name type="scientific">Odontella aurita</name>
    <dbReference type="NCBI Taxonomy" id="265563"/>
    <lineage>
        <taxon>Eukaryota</taxon>
        <taxon>Sar</taxon>
        <taxon>Stramenopiles</taxon>
        <taxon>Ochrophyta</taxon>
        <taxon>Bacillariophyta</taxon>
        <taxon>Mediophyceae</taxon>
        <taxon>Biddulphiophycidae</taxon>
        <taxon>Eupodiscales</taxon>
        <taxon>Odontellaceae</taxon>
        <taxon>Odontella</taxon>
    </lineage>
</organism>
<dbReference type="EMBL" id="HBKQ01044808">
    <property type="protein sequence ID" value="CAE2269134.1"/>
    <property type="molecule type" value="Transcribed_RNA"/>
</dbReference>
<name>A0A7S4N6Y7_9STRA</name>
<feature type="chain" id="PRO_5030790135" description="Photosystem II Psb31 protein domain-containing protein" evidence="1">
    <location>
        <begin position="18"/>
        <end position="178"/>
    </location>
</feature>
<gene>
    <name evidence="3" type="ORF">OAUR00152_LOCUS30900</name>
</gene>
<sequence>MKLSLAVCALAAASAAAYTPQRSTPSMGMDRRAAFGKIGAAAVGLAGVPAMANADGSVSTATLARARGLYGERVFQLKSAVDAGDFKAVVAEKNAFVLFNSGAYANNKAKKNAAIAGTNKIFAAIRAKDTAALKSAYAAYIADNAISGLPDVDPSKGQGYSADYDYRVRSKAGAIYVR</sequence>
<evidence type="ECO:0000256" key="1">
    <source>
        <dbReference type="SAM" id="SignalP"/>
    </source>
</evidence>
<accession>A0A7S4N6Y7</accession>
<dbReference type="InterPro" id="IPR040933">
    <property type="entry name" value="PSII_Pbs31"/>
</dbReference>
<dbReference type="Gene3D" id="1.20.120.1740">
    <property type="entry name" value="Sodium ion translocating NADH-quinone reductase subunit C-like"/>
    <property type="match status" value="1"/>
</dbReference>
<reference evidence="3" key="1">
    <citation type="submission" date="2021-01" db="EMBL/GenBank/DDBJ databases">
        <authorList>
            <person name="Corre E."/>
            <person name="Pelletier E."/>
            <person name="Niang G."/>
            <person name="Scheremetjew M."/>
            <person name="Finn R."/>
            <person name="Kale V."/>
            <person name="Holt S."/>
            <person name="Cochrane G."/>
            <person name="Meng A."/>
            <person name="Brown T."/>
            <person name="Cohen L."/>
        </authorList>
    </citation>
    <scope>NUCLEOTIDE SEQUENCE</scope>
    <source>
        <strain evidence="3">Isolate 1302-5</strain>
    </source>
</reference>
<feature type="domain" description="Photosystem II Psb31 protein" evidence="2">
    <location>
        <begin position="58"/>
        <end position="146"/>
    </location>
</feature>
<dbReference type="Pfam" id="PF18240">
    <property type="entry name" value="PSII_Pbs31"/>
    <property type="match status" value="1"/>
</dbReference>
<evidence type="ECO:0000259" key="2">
    <source>
        <dbReference type="Pfam" id="PF18240"/>
    </source>
</evidence>
<proteinExistence type="predicted"/>
<dbReference type="AlphaFoldDB" id="A0A7S4N6Y7"/>